<sequence length="216" mass="24201">MITSTARLEEVLENFRSGQSNLMLGTQMLVKGHDFPGVTLVVVILADGLFRWPDFRATERAFQVLKQVSGRAGRGEKAGRVMIQTFNADHPVISALKGNISEDELLREDQELRKALSYPPYGRMARLRVESPDQAEARSRAQFLAQAVGDLFSPSELEILGPSEAFLERAKGIFRWDLLVKSKEIRPLQKVVFTAKELSNQRKWSLLVDVDPYGGG</sequence>
<name>A0ABP0V5Z4_9BRYO</name>
<dbReference type="SUPFAM" id="SSF52540">
    <property type="entry name" value="P-loop containing nucleoside triphosphate hydrolases"/>
    <property type="match status" value="1"/>
</dbReference>
<evidence type="ECO:0000313" key="5">
    <source>
        <dbReference type="EMBL" id="CAK9249845.1"/>
    </source>
</evidence>
<evidence type="ECO:0000256" key="3">
    <source>
        <dbReference type="ARBA" id="ARBA00023125"/>
    </source>
</evidence>
<dbReference type="InterPro" id="IPR041236">
    <property type="entry name" value="PriA_C"/>
</dbReference>
<evidence type="ECO:0000259" key="4">
    <source>
        <dbReference type="PROSITE" id="PS51194"/>
    </source>
</evidence>
<protein>
    <recommendedName>
        <fullName evidence="4">Helicase C-terminal domain-containing protein</fullName>
    </recommendedName>
</protein>
<evidence type="ECO:0000313" key="6">
    <source>
        <dbReference type="Proteomes" id="UP001497444"/>
    </source>
</evidence>
<accession>A0ABP0V5Z4</accession>
<keyword evidence="3" id="KW-0238">DNA-binding</keyword>
<comment type="caution">
    <text evidence="5">The sequence shown here is derived from an EMBL/GenBank/DDBJ whole genome shotgun (WGS) entry which is preliminary data.</text>
</comment>
<keyword evidence="6" id="KW-1185">Reference proteome</keyword>
<dbReference type="Pfam" id="PF18074">
    <property type="entry name" value="PriA_C"/>
    <property type="match status" value="1"/>
</dbReference>
<dbReference type="Proteomes" id="UP001497444">
    <property type="component" value="Unassembled WGS sequence"/>
</dbReference>
<feature type="domain" description="Helicase C-terminal" evidence="4">
    <location>
        <begin position="1"/>
        <end position="113"/>
    </location>
</feature>
<reference evidence="5" key="1">
    <citation type="submission" date="2024-02" db="EMBL/GenBank/DDBJ databases">
        <authorList>
            <consortium name="ELIXIR-Norway"/>
            <consortium name="Elixir Norway"/>
        </authorList>
    </citation>
    <scope>NUCLEOTIDE SEQUENCE</scope>
</reference>
<dbReference type="EMBL" id="CAXAQS010000054">
    <property type="protein sequence ID" value="CAK9249845.1"/>
    <property type="molecule type" value="Genomic_DNA"/>
</dbReference>
<dbReference type="Pfam" id="PF00271">
    <property type="entry name" value="Helicase_C"/>
    <property type="match status" value="1"/>
</dbReference>
<dbReference type="InterPro" id="IPR027417">
    <property type="entry name" value="P-loop_NTPase"/>
</dbReference>
<evidence type="ECO:0000256" key="1">
    <source>
        <dbReference type="ARBA" id="ARBA00022741"/>
    </source>
</evidence>
<proteinExistence type="predicted"/>
<organism evidence="5 6">
    <name type="scientific">Sphagnum jensenii</name>
    <dbReference type="NCBI Taxonomy" id="128206"/>
    <lineage>
        <taxon>Eukaryota</taxon>
        <taxon>Viridiplantae</taxon>
        <taxon>Streptophyta</taxon>
        <taxon>Embryophyta</taxon>
        <taxon>Bryophyta</taxon>
        <taxon>Sphagnophytina</taxon>
        <taxon>Sphagnopsida</taxon>
        <taxon>Sphagnales</taxon>
        <taxon>Sphagnaceae</taxon>
        <taxon>Sphagnum</taxon>
    </lineage>
</organism>
<keyword evidence="2" id="KW-0067">ATP-binding</keyword>
<dbReference type="PANTHER" id="PTHR30580">
    <property type="entry name" value="PRIMOSOMAL PROTEIN N"/>
    <property type="match status" value="1"/>
</dbReference>
<keyword evidence="1" id="KW-0547">Nucleotide-binding</keyword>
<dbReference type="PROSITE" id="PS51194">
    <property type="entry name" value="HELICASE_CTER"/>
    <property type="match status" value="1"/>
</dbReference>
<gene>
    <name evidence="5" type="ORF">CSSPJE1EN1_LOCUS25223</name>
</gene>
<dbReference type="InterPro" id="IPR001650">
    <property type="entry name" value="Helicase_C-like"/>
</dbReference>
<dbReference type="Gene3D" id="3.40.50.300">
    <property type="entry name" value="P-loop containing nucleotide triphosphate hydrolases"/>
    <property type="match status" value="1"/>
</dbReference>
<evidence type="ECO:0000256" key="2">
    <source>
        <dbReference type="ARBA" id="ARBA00022840"/>
    </source>
</evidence>
<dbReference type="PANTHER" id="PTHR30580:SF0">
    <property type="entry name" value="PRIMOSOMAL PROTEIN N"/>
    <property type="match status" value="1"/>
</dbReference>